<name>A0A402C2T5_RHOWR</name>
<dbReference type="EMBL" id="BHYM01000013">
    <property type="protein sequence ID" value="GCE37950.1"/>
    <property type="molecule type" value="Genomic_DNA"/>
</dbReference>
<keyword evidence="2" id="KW-1185">Reference proteome</keyword>
<organism evidence="1 2">
    <name type="scientific">Rhodococcus wratislaviensis</name>
    <name type="common">Tsukamurella wratislaviensis</name>
    <dbReference type="NCBI Taxonomy" id="44752"/>
    <lineage>
        <taxon>Bacteria</taxon>
        <taxon>Bacillati</taxon>
        <taxon>Actinomycetota</taxon>
        <taxon>Actinomycetes</taxon>
        <taxon>Mycobacteriales</taxon>
        <taxon>Nocardiaceae</taxon>
        <taxon>Rhodococcus</taxon>
    </lineage>
</organism>
<sequence>MCAHRLFDLLAAPETWHQNAAIDRLAPAITIASGMSAHWTVAGTGRRVPPTDGGKP</sequence>
<comment type="caution">
    <text evidence="1">The sequence shown here is derived from an EMBL/GenBank/DDBJ whole genome shotgun (WGS) entry which is preliminary data.</text>
</comment>
<proteinExistence type="predicted"/>
<reference evidence="1 2" key="1">
    <citation type="submission" date="2018-11" db="EMBL/GenBank/DDBJ databases">
        <title>Microbial catabolism of amino acid.</title>
        <authorList>
            <person name="Hibi M."/>
            <person name="Ogawa J."/>
        </authorList>
    </citation>
    <scope>NUCLEOTIDE SEQUENCE [LARGE SCALE GENOMIC DNA]</scope>
    <source>
        <strain evidence="1 2">C31-06</strain>
    </source>
</reference>
<dbReference type="Proteomes" id="UP000287519">
    <property type="component" value="Unassembled WGS sequence"/>
</dbReference>
<protein>
    <submittedName>
        <fullName evidence="1">Uncharacterized protein</fullName>
    </submittedName>
</protein>
<gene>
    <name evidence="1" type="ORF">Rhow_000834</name>
</gene>
<accession>A0A402C2T5</accession>
<evidence type="ECO:0000313" key="1">
    <source>
        <dbReference type="EMBL" id="GCE37950.1"/>
    </source>
</evidence>
<evidence type="ECO:0000313" key="2">
    <source>
        <dbReference type="Proteomes" id="UP000287519"/>
    </source>
</evidence>
<dbReference type="AlphaFoldDB" id="A0A402C2T5"/>